<evidence type="ECO:0000256" key="3">
    <source>
        <dbReference type="ARBA" id="ARBA00023204"/>
    </source>
</evidence>
<name>A0A5Q3Q3H3_9PSEU</name>
<keyword evidence="2" id="KW-0378">Hydrolase</keyword>
<keyword evidence="2" id="KW-0067">ATP-binding</keyword>
<reference evidence="6" key="1">
    <citation type="submission" date="2019-11" db="EMBL/GenBank/DDBJ databases">
        <title>The complete genome sequence of Saccharopolyspora sp. E2A.</title>
        <authorList>
            <person name="Zhang G."/>
        </authorList>
    </citation>
    <scope>NUCLEOTIDE SEQUENCE [LARGE SCALE GENOMIC DNA]</scope>
    <source>
        <strain evidence="6">E2A</strain>
    </source>
</reference>
<dbReference type="AlphaFoldDB" id="A0A5Q3Q3H3"/>
<dbReference type="Proteomes" id="UP000371041">
    <property type="component" value="Chromosome"/>
</dbReference>
<organism evidence="5 6">
    <name type="scientific">Allosaccharopolyspora coralli</name>
    <dbReference type="NCBI Taxonomy" id="2665642"/>
    <lineage>
        <taxon>Bacteria</taxon>
        <taxon>Bacillati</taxon>
        <taxon>Actinomycetota</taxon>
        <taxon>Actinomycetes</taxon>
        <taxon>Pseudonocardiales</taxon>
        <taxon>Pseudonocardiaceae</taxon>
        <taxon>Allosaccharopolyspora</taxon>
    </lineage>
</organism>
<feature type="domain" description="PD-(D/E)XK endonuclease-like" evidence="4">
    <location>
        <begin position="16"/>
        <end position="260"/>
    </location>
</feature>
<dbReference type="GO" id="GO:0006281">
    <property type="term" value="P:DNA repair"/>
    <property type="evidence" value="ECO:0007669"/>
    <property type="project" value="UniProtKB-KW"/>
</dbReference>
<keyword evidence="2" id="KW-0347">Helicase</keyword>
<evidence type="ECO:0000313" key="6">
    <source>
        <dbReference type="Proteomes" id="UP000371041"/>
    </source>
</evidence>
<keyword evidence="3" id="KW-0234">DNA repair</keyword>
<dbReference type="GO" id="GO:0004386">
    <property type="term" value="F:helicase activity"/>
    <property type="evidence" value="ECO:0007669"/>
    <property type="project" value="UniProtKB-KW"/>
</dbReference>
<gene>
    <name evidence="5" type="ORF">GIY23_04455</name>
</gene>
<dbReference type="InterPro" id="IPR038726">
    <property type="entry name" value="PDDEXK_AddAB-type"/>
</dbReference>
<dbReference type="RefSeq" id="WP_154075496.1">
    <property type="nucleotide sequence ID" value="NZ_CP045929.1"/>
</dbReference>
<proteinExistence type="predicted"/>
<evidence type="ECO:0000256" key="1">
    <source>
        <dbReference type="ARBA" id="ARBA00022763"/>
    </source>
</evidence>
<dbReference type="KEGG" id="sace:GIY23_04455"/>
<evidence type="ECO:0000313" key="5">
    <source>
        <dbReference type="EMBL" id="QGK68893.1"/>
    </source>
</evidence>
<keyword evidence="6" id="KW-1185">Reference proteome</keyword>
<dbReference type="Gene3D" id="3.90.320.10">
    <property type="match status" value="1"/>
</dbReference>
<dbReference type="Pfam" id="PF12705">
    <property type="entry name" value="PDDEXK_1"/>
    <property type="match status" value="1"/>
</dbReference>
<protein>
    <submittedName>
        <fullName evidence="5">Recombinase RecB</fullName>
    </submittedName>
</protein>
<accession>A0A5Q3Q3H3</accession>
<keyword evidence="2" id="KW-0547">Nucleotide-binding</keyword>
<sequence>MQGQLGLEGIPAELVRITPARLNTWAACPRRYRMAYVDRPTPPRAGPHVEATVGAAVHNALKAVSELPATQRTSEKAVSELRRCWKHDGFRDRTQSVRHRDRAAGWLSEYVAGRDGDLSPLAVERWVSAPAGSIIAEGRVDRVDQRGEEIVVVDYKTGRHVPETDDARTSRALALYAIAARRTFRKPCRRVELHHVPSSTVASWEHTEDSLAEHLADAGQTAGRIGRATEAHAAGEDRDVWFPPRTGGHCSRCDFPAHCPEGTQAAPDLAPWAKVERDDAT</sequence>
<dbReference type="EMBL" id="CP045929">
    <property type="protein sequence ID" value="QGK68893.1"/>
    <property type="molecule type" value="Genomic_DNA"/>
</dbReference>
<evidence type="ECO:0000256" key="2">
    <source>
        <dbReference type="ARBA" id="ARBA00022806"/>
    </source>
</evidence>
<dbReference type="InterPro" id="IPR011604">
    <property type="entry name" value="PDDEXK-like_dom_sf"/>
</dbReference>
<keyword evidence="1" id="KW-0227">DNA damage</keyword>
<evidence type="ECO:0000259" key="4">
    <source>
        <dbReference type="Pfam" id="PF12705"/>
    </source>
</evidence>